<evidence type="ECO:0000313" key="1">
    <source>
        <dbReference type="Proteomes" id="UP000887578"/>
    </source>
</evidence>
<accession>A0A914P2V9</accession>
<reference evidence="2" key="1">
    <citation type="submission" date="2022-11" db="UniProtKB">
        <authorList>
            <consortium name="WormBaseParasite"/>
        </authorList>
    </citation>
    <scope>IDENTIFICATION</scope>
</reference>
<name>A0A914P2V9_9BILA</name>
<dbReference type="AlphaFoldDB" id="A0A914P2V9"/>
<dbReference type="Proteomes" id="UP000887578">
    <property type="component" value="Unplaced"/>
</dbReference>
<evidence type="ECO:0000313" key="2">
    <source>
        <dbReference type="WBParaSite" id="PDA_v2.g12177.t1"/>
    </source>
</evidence>
<protein>
    <submittedName>
        <fullName evidence="2">Uncharacterized protein</fullName>
    </submittedName>
</protein>
<sequence>MLTGYCDYYSQESRTCSTKIVLGGKNETEDFQANLQFRILSKDFTFPPYGPINGAKLIQRNGIRLKNQNHLYTSADPCWNRTTPISNGLTARNSLCCMSMDSYNPGCLYYKSTTSSSYNDKKVVFYVIYDFSETAYSLLVNIDQAPQDSTITVLSYSQDISTQTCQASTKQPTVKCLLKLSKLNTYDIRYITNFNTNEDGIVTIIVGANSQVTSPNVSKKNRCIDFGIPGNSTEFCCGYM</sequence>
<organism evidence="1 2">
    <name type="scientific">Panagrolaimus davidi</name>
    <dbReference type="NCBI Taxonomy" id="227884"/>
    <lineage>
        <taxon>Eukaryota</taxon>
        <taxon>Metazoa</taxon>
        <taxon>Ecdysozoa</taxon>
        <taxon>Nematoda</taxon>
        <taxon>Chromadorea</taxon>
        <taxon>Rhabditida</taxon>
        <taxon>Tylenchina</taxon>
        <taxon>Panagrolaimomorpha</taxon>
        <taxon>Panagrolaimoidea</taxon>
        <taxon>Panagrolaimidae</taxon>
        <taxon>Panagrolaimus</taxon>
    </lineage>
</organism>
<proteinExistence type="predicted"/>
<dbReference type="WBParaSite" id="PDA_v2.g12177.t1">
    <property type="protein sequence ID" value="PDA_v2.g12177.t1"/>
    <property type="gene ID" value="PDA_v2.g12177"/>
</dbReference>
<keyword evidence="1" id="KW-1185">Reference proteome</keyword>